<evidence type="ECO:0000313" key="2">
    <source>
        <dbReference type="EMBL" id="CAE6910046.1"/>
    </source>
</evidence>
<proteinExistence type="predicted"/>
<evidence type="ECO:0000313" key="3">
    <source>
        <dbReference type="Proteomes" id="UP000604046"/>
    </source>
</evidence>
<dbReference type="InterPro" id="IPR036770">
    <property type="entry name" value="Ankyrin_rpt-contain_sf"/>
</dbReference>
<reference evidence="2" key="1">
    <citation type="submission" date="2021-02" db="EMBL/GenBank/DDBJ databases">
        <authorList>
            <person name="Dougan E. K."/>
            <person name="Rhodes N."/>
            <person name="Thang M."/>
            <person name="Chan C."/>
        </authorList>
    </citation>
    <scope>NUCLEOTIDE SEQUENCE</scope>
</reference>
<dbReference type="AlphaFoldDB" id="A0A812G2H6"/>
<dbReference type="Pfam" id="PF20434">
    <property type="entry name" value="BD-FAE"/>
    <property type="match status" value="1"/>
</dbReference>
<name>A0A812G2H6_9DINO</name>
<dbReference type="InterPro" id="IPR049492">
    <property type="entry name" value="BD-FAE-like_dom"/>
</dbReference>
<dbReference type="InterPro" id="IPR029058">
    <property type="entry name" value="AB_hydrolase_fold"/>
</dbReference>
<comment type="caution">
    <text evidence="2">The sequence shown here is derived from an EMBL/GenBank/DDBJ whole genome shotgun (WGS) entry which is preliminary data.</text>
</comment>
<feature type="domain" description="BD-FAE-like" evidence="1">
    <location>
        <begin position="191"/>
        <end position="273"/>
    </location>
</feature>
<dbReference type="SUPFAM" id="SSF48403">
    <property type="entry name" value="Ankyrin repeat"/>
    <property type="match status" value="1"/>
</dbReference>
<gene>
    <name evidence="2" type="ORF">SNAT2548_LOCUS80</name>
</gene>
<dbReference type="OrthoDB" id="341259at2759"/>
<keyword evidence="3" id="KW-1185">Reference proteome</keyword>
<dbReference type="Gene3D" id="1.25.40.20">
    <property type="entry name" value="Ankyrin repeat-containing domain"/>
    <property type="match status" value="1"/>
</dbReference>
<dbReference type="Gene3D" id="3.40.50.1820">
    <property type="entry name" value="alpha/beta hydrolase"/>
    <property type="match status" value="1"/>
</dbReference>
<organism evidence="2 3">
    <name type="scientific">Symbiodinium natans</name>
    <dbReference type="NCBI Taxonomy" id="878477"/>
    <lineage>
        <taxon>Eukaryota</taxon>
        <taxon>Sar</taxon>
        <taxon>Alveolata</taxon>
        <taxon>Dinophyceae</taxon>
        <taxon>Suessiales</taxon>
        <taxon>Symbiodiniaceae</taxon>
        <taxon>Symbiodinium</taxon>
    </lineage>
</organism>
<accession>A0A812G2H6</accession>
<dbReference type="Pfam" id="PF13637">
    <property type="entry name" value="Ank_4"/>
    <property type="match status" value="1"/>
</dbReference>
<sequence>MFQNPLSWILYKQLKRQKVKMLQMLLQRPDLDVNAVDSEGATALHSYAFAGRLDVVKVLLADPRSLPSLWHRNAAGLSCAEVAASERDKPRERWAPAPLLAKYQEVIDALAKCAEEKKLELTASGGCTMAVLLFRGFLLRILLQGGAASGWDHQDLKYATEDSRQWLNIRLADGSNGPTPVYLFAHENGGSADRFSSKSMDLITGAGYALVSWESIPSISTTAHVDIGSADAQLAYDWVRANAATYNFDPEIIVVGGRSRGSVLSWRLGHSGRQAIAGLYFYNALPNGAWAFPDILNPLVDVTADSPPLYFAYGPAPDDGDSHNPVNVYPVVYRYADFGMPGWVNLSHSMTAAKLDPFHFFPDFVASLRSNLSRTLTGNSTDTGIHTAVSKSAACFISTIAMALSCSAWQ</sequence>
<dbReference type="Proteomes" id="UP000604046">
    <property type="component" value="Unassembled WGS sequence"/>
</dbReference>
<evidence type="ECO:0000259" key="1">
    <source>
        <dbReference type="Pfam" id="PF20434"/>
    </source>
</evidence>
<dbReference type="InterPro" id="IPR002110">
    <property type="entry name" value="Ankyrin_rpt"/>
</dbReference>
<protein>
    <recommendedName>
        <fullName evidence="1">BD-FAE-like domain-containing protein</fullName>
    </recommendedName>
</protein>
<dbReference type="EMBL" id="CAJNDS010000001">
    <property type="protein sequence ID" value="CAE6910046.1"/>
    <property type="molecule type" value="Genomic_DNA"/>
</dbReference>
<dbReference type="SUPFAM" id="SSF53474">
    <property type="entry name" value="alpha/beta-Hydrolases"/>
    <property type="match status" value="1"/>
</dbReference>